<evidence type="ECO:0000313" key="9">
    <source>
        <dbReference type="Proteomes" id="UP000187550"/>
    </source>
</evidence>
<keyword evidence="4 6" id="KW-1133">Transmembrane helix</keyword>
<name>A0A1U7PQB2_9BACI</name>
<evidence type="ECO:0000256" key="4">
    <source>
        <dbReference type="ARBA" id="ARBA00022989"/>
    </source>
</evidence>
<dbReference type="InterPro" id="IPR051791">
    <property type="entry name" value="Pra-immunoreactive"/>
</dbReference>
<dbReference type="InterPro" id="IPR010432">
    <property type="entry name" value="RDD"/>
</dbReference>
<proteinExistence type="predicted"/>
<organism evidence="8 9">
    <name type="scientific">Edaphobacillus lindanitolerans</name>
    <dbReference type="NCBI Taxonomy" id="550447"/>
    <lineage>
        <taxon>Bacteria</taxon>
        <taxon>Bacillati</taxon>
        <taxon>Bacillota</taxon>
        <taxon>Bacilli</taxon>
        <taxon>Bacillales</taxon>
        <taxon>Bacillaceae</taxon>
        <taxon>Edaphobacillus</taxon>
    </lineage>
</organism>
<dbReference type="STRING" id="550447.SAMN05428946_1799"/>
<sequence length="178" mass="19722">MRESQMTEGMPAGGTIAVPAYAGFWIRFWSYLIDLIVLGSVSMLVIRPLSRLGGLEIAPDGIFAPYNIATAAVFFLYFVLMTKFFGQTVGKMVTGIRVVRNDGGPLDWGTIVFRELIGRFLSKTLPILYWIVGFTPKKEALHDFIADTLVIHEERYVMAPAGMRTEGEASRLQDGPAV</sequence>
<protein>
    <submittedName>
        <fullName evidence="8">Uncharacterized membrane protein YckC, RDD family</fullName>
    </submittedName>
</protein>
<evidence type="ECO:0000256" key="2">
    <source>
        <dbReference type="ARBA" id="ARBA00022475"/>
    </source>
</evidence>
<accession>A0A1U7PQB2</accession>
<evidence type="ECO:0000259" key="7">
    <source>
        <dbReference type="Pfam" id="PF06271"/>
    </source>
</evidence>
<keyword evidence="2" id="KW-1003">Cell membrane</keyword>
<keyword evidence="5 6" id="KW-0472">Membrane</keyword>
<evidence type="ECO:0000256" key="3">
    <source>
        <dbReference type="ARBA" id="ARBA00022692"/>
    </source>
</evidence>
<keyword evidence="3 6" id="KW-0812">Transmembrane</keyword>
<reference evidence="9" key="1">
    <citation type="submission" date="2017-01" db="EMBL/GenBank/DDBJ databases">
        <authorList>
            <person name="Varghese N."/>
            <person name="Submissions S."/>
        </authorList>
    </citation>
    <scope>NUCLEOTIDE SEQUENCE [LARGE SCALE GENOMIC DNA]</scope>
    <source>
        <strain evidence="9">MNA4</strain>
    </source>
</reference>
<feature type="transmembrane region" description="Helical" evidence="6">
    <location>
        <begin position="28"/>
        <end position="46"/>
    </location>
</feature>
<feature type="domain" description="RDD" evidence="7">
    <location>
        <begin position="21"/>
        <end position="146"/>
    </location>
</feature>
<evidence type="ECO:0000256" key="1">
    <source>
        <dbReference type="ARBA" id="ARBA00004651"/>
    </source>
</evidence>
<keyword evidence="9" id="KW-1185">Reference proteome</keyword>
<evidence type="ECO:0000256" key="6">
    <source>
        <dbReference type="SAM" id="Phobius"/>
    </source>
</evidence>
<dbReference type="PANTHER" id="PTHR36115">
    <property type="entry name" value="PROLINE-RICH ANTIGEN HOMOLOG-RELATED"/>
    <property type="match status" value="1"/>
</dbReference>
<evidence type="ECO:0000313" key="8">
    <source>
        <dbReference type="EMBL" id="SIT85177.1"/>
    </source>
</evidence>
<evidence type="ECO:0000256" key="5">
    <source>
        <dbReference type="ARBA" id="ARBA00023136"/>
    </source>
</evidence>
<comment type="subcellular location">
    <subcellularLocation>
        <location evidence="1">Cell membrane</location>
        <topology evidence="1">Multi-pass membrane protein</topology>
    </subcellularLocation>
</comment>
<feature type="transmembrane region" description="Helical" evidence="6">
    <location>
        <begin position="66"/>
        <end position="86"/>
    </location>
</feature>
<gene>
    <name evidence="8" type="ORF">SAMN05428946_1799</name>
</gene>
<dbReference type="RefSeq" id="WP_234982314.1">
    <property type="nucleotide sequence ID" value="NZ_FTPL01000002.1"/>
</dbReference>
<dbReference type="PANTHER" id="PTHR36115:SF9">
    <property type="entry name" value="LMO1584 PROTEIN"/>
    <property type="match status" value="1"/>
</dbReference>
<dbReference type="EMBL" id="FTPL01000002">
    <property type="protein sequence ID" value="SIT85177.1"/>
    <property type="molecule type" value="Genomic_DNA"/>
</dbReference>
<dbReference type="AlphaFoldDB" id="A0A1U7PQB2"/>
<dbReference type="GO" id="GO:0005886">
    <property type="term" value="C:plasma membrane"/>
    <property type="evidence" value="ECO:0007669"/>
    <property type="project" value="UniProtKB-SubCell"/>
</dbReference>
<dbReference type="Proteomes" id="UP000187550">
    <property type="component" value="Unassembled WGS sequence"/>
</dbReference>
<dbReference type="Pfam" id="PF06271">
    <property type="entry name" value="RDD"/>
    <property type="match status" value="1"/>
</dbReference>